<dbReference type="Pfam" id="PF01381">
    <property type="entry name" value="HTH_3"/>
    <property type="match status" value="1"/>
</dbReference>
<dbReference type="EMBL" id="CP033969">
    <property type="protein sequence ID" value="AZG12972.1"/>
    <property type="molecule type" value="Genomic_DNA"/>
</dbReference>
<organism evidence="2 3">
    <name type="scientific">Cupriavidus pauculus</name>
    <dbReference type="NCBI Taxonomy" id="82633"/>
    <lineage>
        <taxon>Bacteria</taxon>
        <taxon>Pseudomonadati</taxon>
        <taxon>Pseudomonadota</taxon>
        <taxon>Betaproteobacteria</taxon>
        <taxon>Burkholderiales</taxon>
        <taxon>Burkholderiaceae</taxon>
        <taxon>Cupriavidus</taxon>
    </lineage>
</organism>
<proteinExistence type="predicted"/>
<protein>
    <submittedName>
        <fullName evidence="2">XRE family transcriptional regulator</fullName>
    </submittedName>
</protein>
<dbReference type="Proteomes" id="UP000270411">
    <property type="component" value="Chromosome 1"/>
</dbReference>
<dbReference type="KEGG" id="cpau:EHF44_05685"/>
<evidence type="ECO:0000313" key="2">
    <source>
        <dbReference type="EMBL" id="AZG12972.1"/>
    </source>
</evidence>
<dbReference type="CDD" id="cd00093">
    <property type="entry name" value="HTH_XRE"/>
    <property type="match status" value="1"/>
</dbReference>
<name>A0A3G8H0G3_9BURK</name>
<gene>
    <name evidence="2" type="ORF">EHF44_05685</name>
</gene>
<dbReference type="InterPro" id="IPR001387">
    <property type="entry name" value="Cro/C1-type_HTH"/>
</dbReference>
<sequence length="112" mass="12486">MNAPNNFQIIHGPDGKPEYVVVPYAQYMAERRAERQRDPNYVPHEVVSRAVDGATPVKAWREHLGFTQAQVAAKLGITQGAYAQQESSDKLRKSSREKIAAALGIAPQQLDW</sequence>
<feature type="domain" description="HTH cro/C1-type" evidence="1">
    <location>
        <begin position="57"/>
        <end position="110"/>
    </location>
</feature>
<evidence type="ECO:0000313" key="3">
    <source>
        <dbReference type="Proteomes" id="UP000270411"/>
    </source>
</evidence>
<dbReference type="SUPFAM" id="SSF47413">
    <property type="entry name" value="lambda repressor-like DNA-binding domains"/>
    <property type="match status" value="1"/>
</dbReference>
<evidence type="ECO:0000259" key="1">
    <source>
        <dbReference type="PROSITE" id="PS50943"/>
    </source>
</evidence>
<dbReference type="AlphaFoldDB" id="A0A3G8H0G3"/>
<dbReference type="GO" id="GO:0003677">
    <property type="term" value="F:DNA binding"/>
    <property type="evidence" value="ECO:0007669"/>
    <property type="project" value="InterPro"/>
</dbReference>
<dbReference type="RefSeq" id="WP_124682855.1">
    <property type="nucleotide sequence ID" value="NZ_CP033969.1"/>
</dbReference>
<dbReference type="Gene3D" id="1.10.260.40">
    <property type="entry name" value="lambda repressor-like DNA-binding domains"/>
    <property type="match status" value="1"/>
</dbReference>
<dbReference type="InterPro" id="IPR010982">
    <property type="entry name" value="Lambda_DNA-bd_dom_sf"/>
</dbReference>
<dbReference type="OrthoDB" id="5679339at2"/>
<dbReference type="PROSITE" id="PS50943">
    <property type="entry name" value="HTH_CROC1"/>
    <property type="match status" value="1"/>
</dbReference>
<accession>A0A3G8H0G3</accession>
<reference evidence="3" key="1">
    <citation type="submission" date="2018-11" db="EMBL/GenBank/DDBJ databases">
        <title>FDA dAtabase for Regulatory Grade micrObial Sequences (FDA-ARGOS): Supporting development and validation of Infectious Disease Dx tests.</title>
        <authorList>
            <person name="Goldberg B."/>
            <person name="Campos J."/>
            <person name="Tallon L."/>
            <person name="Sadzewicz L."/>
            <person name="Zhao X."/>
            <person name="Vavikolanu K."/>
            <person name="Mehta A."/>
            <person name="Aluvathingal J."/>
            <person name="Nadendla S."/>
            <person name="Geyer C."/>
            <person name="Nandy P."/>
            <person name="Yan Y."/>
            <person name="Sichtig H."/>
        </authorList>
    </citation>
    <scope>NUCLEOTIDE SEQUENCE [LARGE SCALE GENOMIC DNA]</scope>
    <source>
        <strain evidence="3">FDAARGOS_614</strain>
    </source>
</reference>